<dbReference type="RefSeq" id="WP_073169379.1">
    <property type="nucleotide sequence ID" value="NZ_FRDA01000011.1"/>
</dbReference>
<dbReference type="AlphaFoldDB" id="A0A1M7PJQ3"/>
<evidence type="ECO:0000259" key="2">
    <source>
        <dbReference type="Pfam" id="PF20906"/>
    </source>
</evidence>
<dbReference type="EMBL" id="FRDA01000011">
    <property type="protein sequence ID" value="SHN17318.1"/>
    <property type="molecule type" value="Genomic_DNA"/>
</dbReference>
<dbReference type="InterPro" id="IPR010318">
    <property type="entry name" value="S-Me-THD_N"/>
</dbReference>
<dbReference type="SUPFAM" id="SSF160991">
    <property type="entry name" value="CV3147-like"/>
    <property type="match status" value="1"/>
</dbReference>
<proteinExistence type="predicted"/>
<gene>
    <name evidence="3" type="ORF">SAMN05216593_11162</name>
</gene>
<dbReference type="OrthoDB" id="7441206at2"/>
<feature type="domain" description="S-Me-THD N-terminal" evidence="1">
    <location>
        <begin position="8"/>
        <end position="171"/>
    </location>
</feature>
<evidence type="ECO:0008006" key="5">
    <source>
        <dbReference type="Google" id="ProtNLM"/>
    </source>
</evidence>
<dbReference type="InterPro" id="IPR027479">
    <property type="entry name" value="S-Me-THD_N_sf"/>
</dbReference>
<name>A0A1M7PJQ3_9PSED</name>
<accession>A0A1M7PJQ3</accession>
<organism evidence="3 4">
    <name type="scientific">Pseudomonas asturiensis</name>
    <dbReference type="NCBI Taxonomy" id="1190415"/>
    <lineage>
        <taxon>Bacteria</taxon>
        <taxon>Pseudomonadati</taxon>
        <taxon>Pseudomonadota</taxon>
        <taxon>Gammaproteobacteria</taxon>
        <taxon>Pseudomonadales</taxon>
        <taxon>Pseudomonadaceae</taxon>
        <taxon>Pseudomonas</taxon>
    </lineage>
</organism>
<dbReference type="InterPro" id="IPR024071">
    <property type="entry name" value="S-Me-THD_C_sf"/>
</dbReference>
<protein>
    <recommendedName>
        <fullName evidence="5">DUF917 family protein</fullName>
    </recommendedName>
</protein>
<dbReference type="Pfam" id="PF06032">
    <property type="entry name" value="S-Me-THD_N"/>
    <property type="match status" value="1"/>
</dbReference>
<evidence type="ECO:0000313" key="3">
    <source>
        <dbReference type="EMBL" id="SHN17318.1"/>
    </source>
</evidence>
<dbReference type="STRING" id="1190415.SAMN05216593_11162"/>
<evidence type="ECO:0000313" key="4">
    <source>
        <dbReference type="Proteomes" id="UP000183983"/>
    </source>
</evidence>
<sequence length="409" mass="42603">MTFELDGQDLAALALGGCFFGSGGGGTLSSAKGLLEHFREGSYYPSDKVEVVTVEEACRSAEGDTVMVAYMGSPQAINGSAYPLGPVGATEYVRDRLAKEGRKLAYIVPPESGALGFVVACLVAARLGLKVIDADGAGRAVPSLPMLTYAAAGISPRPAVLVSQEGLQVELDVTPREGENGSPQHQQDVASIVENMMRPIVAAAQFKEFGGLAMWVMTPEQLDAALPIRATLSRALTTGRAIGAGQLDTAQKLQAFLKQEFGLLAHAIFSGQFKAVEVSTAGGFDLGKMHIESAEATCTVVYQNESMLAWDSRGAAPLATAPDSIAYFVSGAGQSVFSNGDAVGADGALNPVLSNRTVTVLAWQAQAPLRVADGQILASFMSLLADMGYLGPYVSVDASQPHPSKEVAQ</sequence>
<reference evidence="3 4" key="1">
    <citation type="submission" date="2016-11" db="EMBL/GenBank/DDBJ databases">
        <authorList>
            <person name="Jaros S."/>
            <person name="Januszkiewicz K."/>
            <person name="Wedrychowicz H."/>
        </authorList>
    </citation>
    <scope>NUCLEOTIDE SEQUENCE [LARGE SCALE GENOMIC DNA]</scope>
    <source>
        <strain evidence="3 4">LMG 26898</strain>
    </source>
</reference>
<feature type="domain" description="S-Me-THD-like C-terminal" evidence="2">
    <location>
        <begin position="192"/>
        <end position="374"/>
    </location>
</feature>
<dbReference type="Proteomes" id="UP000183983">
    <property type="component" value="Unassembled WGS sequence"/>
</dbReference>
<dbReference type="InterPro" id="IPR048350">
    <property type="entry name" value="S-Me-THD-like_C"/>
</dbReference>
<dbReference type="Pfam" id="PF20906">
    <property type="entry name" value="S-Me-THD_C"/>
    <property type="match status" value="1"/>
</dbReference>
<dbReference type="Gene3D" id="3.40.1610.10">
    <property type="entry name" value="CV3147-like domain"/>
    <property type="match status" value="1"/>
</dbReference>
<dbReference type="Gene3D" id="2.40.390.10">
    <property type="entry name" value="CV3147-like"/>
    <property type="match status" value="1"/>
</dbReference>
<evidence type="ECO:0000259" key="1">
    <source>
        <dbReference type="Pfam" id="PF06032"/>
    </source>
</evidence>